<sequence length="219" mass="23048">MDLAAARKWMVDGQLRPNKVTDPRIISAMLDLPRHRFVPADMAARAYADADAPLGQGRVLLQPMMMARLLQLAEIRSGEPALLVGAGTGYGAAVMARMGARVTALEESPTLLAVAREVLGEVALTPGQVQLQEGALVKGAPAGAPYEVIVIQGEVRTIPDGLSEQLAEGGRLVAVRRLPDQVGIAVIGRRVGGVFSVVPAFDCATTPLPGFDGDRGFTF</sequence>
<reference evidence="5" key="1">
    <citation type="journal article" date="2019" name="Int. J. Syst. Evol. Microbiol.">
        <title>The Global Catalogue of Microorganisms (GCM) 10K type strain sequencing project: providing services to taxonomists for standard genome sequencing and annotation.</title>
        <authorList>
            <consortium name="The Broad Institute Genomics Platform"/>
            <consortium name="The Broad Institute Genome Sequencing Center for Infectious Disease"/>
            <person name="Wu L."/>
            <person name="Ma J."/>
        </authorList>
    </citation>
    <scope>NUCLEOTIDE SEQUENCE [LARGE SCALE GENOMIC DNA]</scope>
    <source>
        <strain evidence="5">KCTC 52094</strain>
    </source>
</reference>
<comment type="caution">
    <text evidence="4">The sequence shown here is derived from an EMBL/GenBank/DDBJ whole genome shotgun (WGS) entry which is preliminary data.</text>
</comment>
<accession>A0ABV7G2X8</accession>
<comment type="similarity">
    <text evidence="1">Belongs to the methyltransferase superfamily. L-isoaspartyl/D-aspartyl protein methyltransferase family.</text>
</comment>
<evidence type="ECO:0000256" key="3">
    <source>
        <dbReference type="ARBA" id="ARBA00030757"/>
    </source>
</evidence>
<dbReference type="RefSeq" id="WP_379596792.1">
    <property type="nucleotide sequence ID" value="NZ_JBHRTN010000010.1"/>
</dbReference>
<evidence type="ECO:0000313" key="4">
    <source>
        <dbReference type="EMBL" id="MFC3125841.1"/>
    </source>
</evidence>
<dbReference type="SUPFAM" id="SSF53335">
    <property type="entry name" value="S-adenosyl-L-methionine-dependent methyltransferases"/>
    <property type="match status" value="1"/>
</dbReference>
<dbReference type="Gene3D" id="3.40.50.150">
    <property type="entry name" value="Vaccinia Virus protein VP39"/>
    <property type="match status" value="1"/>
</dbReference>
<protein>
    <recommendedName>
        <fullName evidence="2">Protein-L-isoaspartate O-methyltransferase</fullName>
    </recommendedName>
    <alternativeName>
        <fullName evidence="3">Protein L-isoaspartyl methyltransferase</fullName>
    </alternativeName>
</protein>
<gene>
    <name evidence="4" type="ORF">ACFOD4_12285</name>
</gene>
<name>A0ABV7G2X8_9PROT</name>
<evidence type="ECO:0000256" key="2">
    <source>
        <dbReference type="ARBA" id="ARBA00013346"/>
    </source>
</evidence>
<dbReference type="InterPro" id="IPR000682">
    <property type="entry name" value="PCMT"/>
</dbReference>
<evidence type="ECO:0000256" key="1">
    <source>
        <dbReference type="ARBA" id="ARBA00005369"/>
    </source>
</evidence>
<keyword evidence="5" id="KW-1185">Reference proteome</keyword>
<dbReference type="PANTHER" id="PTHR11579">
    <property type="entry name" value="PROTEIN-L-ISOASPARTATE O-METHYLTRANSFERASE"/>
    <property type="match status" value="1"/>
</dbReference>
<dbReference type="PANTHER" id="PTHR11579:SF18">
    <property type="entry name" value="PROTEIN-L-ISOASPARTATE O-METHYLTRANSFERASE"/>
    <property type="match status" value="1"/>
</dbReference>
<organism evidence="4 5">
    <name type="scientific">Teichococcus globiformis</name>
    <dbReference type="NCBI Taxonomy" id="2307229"/>
    <lineage>
        <taxon>Bacteria</taxon>
        <taxon>Pseudomonadati</taxon>
        <taxon>Pseudomonadota</taxon>
        <taxon>Alphaproteobacteria</taxon>
        <taxon>Acetobacterales</taxon>
        <taxon>Roseomonadaceae</taxon>
        <taxon>Roseomonas</taxon>
    </lineage>
</organism>
<dbReference type="Proteomes" id="UP001595593">
    <property type="component" value="Unassembled WGS sequence"/>
</dbReference>
<evidence type="ECO:0000313" key="5">
    <source>
        <dbReference type="Proteomes" id="UP001595593"/>
    </source>
</evidence>
<dbReference type="Pfam" id="PF01135">
    <property type="entry name" value="PCMT"/>
    <property type="match status" value="1"/>
</dbReference>
<dbReference type="InterPro" id="IPR029063">
    <property type="entry name" value="SAM-dependent_MTases_sf"/>
</dbReference>
<proteinExistence type="inferred from homology"/>
<dbReference type="EMBL" id="JBHRTN010000010">
    <property type="protein sequence ID" value="MFC3125841.1"/>
    <property type="molecule type" value="Genomic_DNA"/>
</dbReference>